<evidence type="ECO:0000256" key="3">
    <source>
        <dbReference type="SAM" id="Coils"/>
    </source>
</evidence>
<organism evidence="6 7">
    <name type="scientific">Meganyctiphanes norvegica</name>
    <name type="common">Northern krill</name>
    <name type="synonym">Thysanopoda norvegica</name>
    <dbReference type="NCBI Taxonomy" id="48144"/>
    <lineage>
        <taxon>Eukaryota</taxon>
        <taxon>Metazoa</taxon>
        <taxon>Ecdysozoa</taxon>
        <taxon>Arthropoda</taxon>
        <taxon>Crustacea</taxon>
        <taxon>Multicrustacea</taxon>
        <taxon>Malacostraca</taxon>
        <taxon>Eumalacostraca</taxon>
        <taxon>Eucarida</taxon>
        <taxon>Euphausiacea</taxon>
        <taxon>Euphausiidae</taxon>
        <taxon>Meganyctiphanes</taxon>
    </lineage>
</organism>
<dbReference type="InterPro" id="IPR000953">
    <property type="entry name" value="Chromo/chromo_shadow_dom"/>
</dbReference>
<evidence type="ECO:0000256" key="2">
    <source>
        <dbReference type="ARBA" id="ARBA00023242"/>
    </source>
</evidence>
<dbReference type="CDD" id="cd00024">
    <property type="entry name" value="CD_CSD"/>
    <property type="match status" value="4"/>
</dbReference>
<dbReference type="PRINTS" id="PR00504">
    <property type="entry name" value="CHROMODOMAIN"/>
</dbReference>
<dbReference type="GO" id="GO:0005634">
    <property type="term" value="C:nucleus"/>
    <property type="evidence" value="ECO:0007669"/>
    <property type="project" value="UniProtKB-SubCell"/>
</dbReference>
<dbReference type="GO" id="GO:0005694">
    <property type="term" value="C:chromosome"/>
    <property type="evidence" value="ECO:0007669"/>
    <property type="project" value="UniProtKB-ARBA"/>
</dbReference>
<feature type="domain" description="Chromo" evidence="5">
    <location>
        <begin position="331"/>
        <end position="390"/>
    </location>
</feature>
<keyword evidence="7" id="KW-1185">Reference proteome</keyword>
<keyword evidence="3" id="KW-0175">Coiled coil</keyword>
<evidence type="ECO:0000259" key="5">
    <source>
        <dbReference type="PROSITE" id="PS50013"/>
    </source>
</evidence>
<feature type="domain" description="Chromo" evidence="5">
    <location>
        <begin position="272"/>
        <end position="330"/>
    </location>
</feature>
<gene>
    <name evidence="6" type="ORF">MNOR_LOCUS859</name>
</gene>
<feature type="compositionally biased region" description="Basic and acidic residues" evidence="4">
    <location>
        <begin position="9"/>
        <end position="34"/>
    </location>
</feature>
<proteinExistence type="predicted"/>
<feature type="domain" description="Chromo" evidence="5">
    <location>
        <begin position="213"/>
        <end position="271"/>
    </location>
</feature>
<protein>
    <recommendedName>
        <fullName evidence="5">Chromo domain-containing protein</fullName>
    </recommendedName>
</protein>
<dbReference type="InterPro" id="IPR016197">
    <property type="entry name" value="Chromo-like_dom_sf"/>
</dbReference>
<keyword evidence="2" id="KW-0539">Nucleus</keyword>
<dbReference type="AlphaFoldDB" id="A0AAV2PLL6"/>
<dbReference type="InterPro" id="IPR017984">
    <property type="entry name" value="Chromo_dom_subgr"/>
</dbReference>
<dbReference type="Gene3D" id="2.40.50.40">
    <property type="match status" value="4"/>
</dbReference>
<dbReference type="InterPro" id="IPR023780">
    <property type="entry name" value="Chromo_domain"/>
</dbReference>
<evidence type="ECO:0000256" key="1">
    <source>
        <dbReference type="ARBA" id="ARBA00004123"/>
    </source>
</evidence>
<feature type="region of interest" description="Disordered" evidence="4">
    <location>
        <begin position="423"/>
        <end position="444"/>
    </location>
</feature>
<sequence length="444" mass="52310">MPMRGAKNSAKEKAKEKEPEKETKVTEKETKVDEDVGTGGDETTDDEGGVDTPPPSSNNHDEDYVPEDGNYEVDQIVDMEVKRRRKCPVKFRVRWVGYGEKDDTWLPSTDLQCEELINEFLEISGRMSEYKNAMQAKKEDQEESDREMRRINARLGGFSYSELDEDDDEVMPSGTSSRKPKPKGRFKTPGEKKQLKPAPKKKKKGEAKESDEFEVERVIDHRVRGRFTEYKVQWKGWGPEHDSWLAETDLYCDNLIKKYHKELENLPEEQDYEVESIQNMRVTDGRTEYKVRWVGFSPKYDSWLTEEELNCPDLLKKFLKTLEALEKQEDWQVEKILDARDKKGKYEYLVQWLGWGSKYNTWEPEENLEGCKDLLEKYKKGKEKEKTKILKEGRKMRKGNERNKTIRYADNYEDFEDENFAEVTQRGRSKRGSGKRSYSEFYDE</sequence>
<evidence type="ECO:0000313" key="7">
    <source>
        <dbReference type="Proteomes" id="UP001497623"/>
    </source>
</evidence>
<reference evidence="6 7" key="1">
    <citation type="submission" date="2024-05" db="EMBL/GenBank/DDBJ databases">
        <authorList>
            <person name="Wallberg A."/>
        </authorList>
    </citation>
    <scope>NUCLEOTIDE SEQUENCE [LARGE SCALE GENOMIC DNA]</scope>
</reference>
<comment type="caution">
    <text evidence="6">The sequence shown here is derived from an EMBL/GenBank/DDBJ whole genome shotgun (WGS) entry which is preliminary data.</text>
</comment>
<dbReference type="SMART" id="SM00298">
    <property type="entry name" value="CHROMO"/>
    <property type="match status" value="4"/>
</dbReference>
<feature type="domain" description="Chromo" evidence="5">
    <location>
        <begin position="71"/>
        <end position="122"/>
    </location>
</feature>
<feature type="region of interest" description="Disordered" evidence="4">
    <location>
        <begin position="162"/>
        <end position="213"/>
    </location>
</feature>
<dbReference type="Proteomes" id="UP001497623">
    <property type="component" value="Unassembled WGS sequence"/>
</dbReference>
<dbReference type="PANTHER" id="PTHR22812">
    <property type="entry name" value="CHROMOBOX PROTEIN"/>
    <property type="match status" value="1"/>
</dbReference>
<dbReference type="InterPro" id="IPR051219">
    <property type="entry name" value="Heterochromatin_chromo-domain"/>
</dbReference>
<feature type="region of interest" description="Disordered" evidence="4">
    <location>
        <begin position="1"/>
        <end position="72"/>
    </location>
</feature>
<comment type="subcellular location">
    <subcellularLocation>
        <location evidence="1">Nucleus</location>
    </subcellularLocation>
</comment>
<dbReference type="SUPFAM" id="SSF54160">
    <property type="entry name" value="Chromo domain-like"/>
    <property type="match status" value="4"/>
</dbReference>
<evidence type="ECO:0000256" key="4">
    <source>
        <dbReference type="SAM" id="MobiDB-lite"/>
    </source>
</evidence>
<dbReference type="PROSITE" id="PS50013">
    <property type="entry name" value="CHROMO_2"/>
    <property type="match status" value="4"/>
</dbReference>
<accession>A0AAV2PLL6</accession>
<name>A0AAV2PLL6_MEGNR</name>
<feature type="coiled-coil region" evidence="3">
    <location>
        <begin position="127"/>
        <end position="154"/>
    </location>
</feature>
<dbReference type="EMBL" id="CAXKWB010000203">
    <property type="protein sequence ID" value="CAL4059816.1"/>
    <property type="molecule type" value="Genomic_DNA"/>
</dbReference>
<dbReference type="Pfam" id="PF00385">
    <property type="entry name" value="Chromo"/>
    <property type="match status" value="4"/>
</dbReference>
<evidence type="ECO:0000313" key="6">
    <source>
        <dbReference type="EMBL" id="CAL4059816.1"/>
    </source>
</evidence>